<evidence type="ECO:0000313" key="3">
    <source>
        <dbReference type="Proteomes" id="UP001499987"/>
    </source>
</evidence>
<evidence type="ECO:0000256" key="1">
    <source>
        <dbReference type="SAM" id="MobiDB-lite"/>
    </source>
</evidence>
<protein>
    <submittedName>
        <fullName evidence="2">Uncharacterized protein</fullName>
    </submittedName>
</protein>
<organism evidence="2 3">
    <name type="scientific">Kitasatospora arboriphila</name>
    <dbReference type="NCBI Taxonomy" id="258052"/>
    <lineage>
        <taxon>Bacteria</taxon>
        <taxon>Bacillati</taxon>
        <taxon>Actinomycetota</taxon>
        <taxon>Actinomycetes</taxon>
        <taxon>Kitasatosporales</taxon>
        <taxon>Streptomycetaceae</taxon>
        <taxon>Kitasatospora</taxon>
    </lineage>
</organism>
<dbReference type="EMBL" id="BAAALD010000080">
    <property type="protein sequence ID" value="GAA1110827.1"/>
    <property type="molecule type" value="Genomic_DNA"/>
</dbReference>
<keyword evidence="3" id="KW-1185">Reference proteome</keyword>
<reference evidence="3" key="1">
    <citation type="journal article" date="2019" name="Int. J. Syst. Evol. Microbiol.">
        <title>The Global Catalogue of Microorganisms (GCM) 10K type strain sequencing project: providing services to taxonomists for standard genome sequencing and annotation.</title>
        <authorList>
            <consortium name="The Broad Institute Genomics Platform"/>
            <consortium name="The Broad Institute Genome Sequencing Center for Infectious Disease"/>
            <person name="Wu L."/>
            <person name="Ma J."/>
        </authorList>
    </citation>
    <scope>NUCLEOTIDE SEQUENCE [LARGE SCALE GENOMIC DNA]</scope>
    <source>
        <strain evidence="3">JCM 13002</strain>
    </source>
</reference>
<dbReference type="Proteomes" id="UP001499987">
    <property type="component" value="Unassembled WGS sequence"/>
</dbReference>
<gene>
    <name evidence="2" type="ORF">GCM10009663_60300</name>
</gene>
<proteinExistence type="predicted"/>
<name>A0ABP4EIJ3_9ACTN</name>
<accession>A0ABP4EIJ3</accession>
<comment type="caution">
    <text evidence="2">The sequence shown here is derived from an EMBL/GenBank/DDBJ whole genome shotgun (WGS) entry which is preliminary data.</text>
</comment>
<feature type="region of interest" description="Disordered" evidence="1">
    <location>
        <begin position="1"/>
        <end position="63"/>
    </location>
</feature>
<sequence>MASNTRRPPAGWSASEAQHLAPAADSRPDANEGASDPAGLAPCKQLQREHHVEAPGTPAGSPP</sequence>
<evidence type="ECO:0000313" key="2">
    <source>
        <dbReference type="EMBL" id="GAA1110827.1"/>
    </source>
</evidence>